<dbReference type="AlphaFoldDB" id="A0A396I9R3"/>
<dbReference type="Gramene" id="rna23962">
    <property type="protein sequence ID" value="RHN61491.1"/>
    <property type="gene ID" value="gene23962"/>
</dbReference>
<keyword evidence="5" id="KW-0813">Transport</keyword>
<protein>
    <submittedName>
        <fullName evidence="9">Putative small GTPase superfamily, ARF/SAR type, P-loop containing nucleoside triphosphate hydrolase</fullName>
    </submittedName>
</protein>
<name>A0A396I9R3_MEDTR</name>
<dbReference type="InterPro" id="IPR024156">
    <property type="entry name" value="Small_GTPase_ARF"/>
</dbReference>
<dbReference type="GO" id="GO:0003924">
    <property type="term" value="F:GTPase activity"/>
    <property type="evidence" value="ECO:0007669"/>
    <property type="project" value="InterPro"/>
</dbReference>
<dbReference type="InterPro" id="IPR027417">
    <property type="entry name" value="P-loop_NTPase"/>
</dbReference>
<keyword evidence="8" id="KW-0472">Membrane</keyword>
<reference evidence="10" key="1">
    <citation type="journal article" date="2018" name="Nat. Plants">
        <title>Whole-genome landscape of Medicago truncatula symbiotic genes.</title>
        <authorList>
            <person name="Pecrix Y."/>
            <person name="Staton S.E."/>
            <person name="Sallet E."/>
            <person name="Lelandais-Briere C."/>
            <person name="Moreau S."/>
            <person name="Carrere S."/>
            <person name="Blein T."/>
            <person name="Jardinaud M.F."/>
            <person name="Latrasse D."/>
            <person name="Zouine M."/>
            <person name="Zahm M."/>
            <person name="Kreplak J."/>
            <person name="Mayjonade B."/>
            <person name="Satge C."/>
            <person name="Perez M."/>
            <person name="Cauet S."/>
            <person name="Marande W."/>
            <person name="Chantry-Darmon C."/>
            <person name="Lopez-Roques C."/>
            <person name="Bouchez O."/>
            <person name="Berard A."/>
            <person name="Debelle F."/>
            <person name="Munos S."/>
            <person name="Bendahmane A."/>
            <person name="Berges H."/>
            <person name="Niebel A."/>
            <person name="Buitink J."/>
            <person name="Frugier F."/>
            <person name="Benhamed M."/>
            <person name="Crespi M."/>
            <person name="Gouzy J."/>
            <person name="Gamas P."/>
        </authorList>
    </citation>
    <scope>NUCLEOTIDE SEQUENCE [LARGE SCALE GENOMIC DNA]</scope>
    <source>
        <strain evidence="10">cv. Jemalong A17</strain>
    </source>
</reference>
<dbReference type="EMBL" id="PSQE01000004">
    <property type="protein sequence ID" value="RHN61491.1"/>
    <property type="molecule type" value="Genomic_DNA"/>
</dbReference>
<evidence type="ECO:0000313" key="9">
    <source>
        <dbReference type="EMBL" id="RHN61491.1"/>
    </source>
</evidence>
<evidence type="ECO:0000256" key="6">
    <source>
        <dbReference type="ARBA" id="ARBA00023134"/>
    </source>
</evidence>
<evidence type="ECO:0000256" key="1">
    <source>
        <dbReference type="ARBA" id="ARBA00010290"/>
    </source>
</evidence>
<comment type="caution">
    <text evidence="9">The sequence shown here is derived from an EMBL/GenBank/DDBJ whole genome shotgun (WGS) entry which is preliminary data.</text>
</comment>
<dbReference type="Proteomes" id="UP000265566">
    <property type="component" value="Chromosome 4"/>
</dbReference>
<dbReference type="InterPro" id="IPR012340">
    <property type="entry name" value="NA-bd_OB-fold"/>
</dbReference>
<dbReference type="SUPFAM" id="SSF52540">
    <property type="entry name" value="P-loop containing nucleoside triphosphate hydrolases"/>
    <property type="match status" value="1"/>
</dbReference>
<keyword evidence="4" id="KW-0931">ER-Golgi transport</keyword>
<dbReference type="GO" id="GO:0015031">
    <property type="term" value="P:protein transport"/>
    <property type="evidence" value="ECO:0007669"/>
    <property type="project" value="UniProtKB-KW"/>
</dbReference>
<keyword evidence="6 7" id="KW-0342">GTP-binding</keyword>
<dbReference type="Gene3D" id="3.40.50.300">
    <property type="entry name" value="P-loop containing nucleotide triphosphate hydrolases"/>
    <property type="match status" value="1"/>
</dbReference>
<keyword evidence="5" id="KW-0653">Protein transport</keyword>
<dbReference type="Pfam" id="PF00025">
    <property type="entry name" value="Arf"/>
    <property type="match status" value="1"/>
</dbReference>
<evidence type="ECO:0000256" key="5">
    <source>
        <dbReference type="ARBA" id="ARBA00022927"/>
    </source>
</evidence>
<dbReference type="GO" id="GO:0005525">
    <property type="term" value="F:GTP binding"/>
    <property type="evidence" value="ECO:0007669"/>
    <property type="project" value="UniProtKB-KW"/>
</dbReference>
<dbReference type="InterPro" id="IPR006689">
    <property type="entry name" value="Small_GTPase_ARF/SAR"/>
</dbReference>
<comment type="similarity">
    <text evidence="1">Belongs to the small GTPase superfamily. Arf family.</text>
</comment>
<gene>
    <name evidence="9" type="ORF">MtrunA17_Chr4g0037231</name>
</gene>
<dbReference type="GO" id="GO:0016192">
    <property type="term" value="P:vesicle-mediated transport"/>
    <property type="evidence" value="ECO:0007669"/>
    <property type="project" value="UniProtKB-KW"/>
</dbReference>
<proteinExistence type="inferred from homology"/>
<evidence type="ECO:0000256" key="2">
    <source>
        <dbReference type="ARBA" id="ARBA00022707"/>
    </source>
</evidence>
<dbReference type="Gene3D" id="2.40.50.140">
    <property type="entry name" value="Nucleic acid-binding proteins"/>
    <property type="match status" value="1"/>
</dbReference>
<keyword evidence="8" id="KW-1133">Transmembrane helix</keyword>
<keyword evidence="9" id="KW-0378">Hydrolase</keyword>
<organism evidence="9 10">
    <name type="scientific">Medicago truncatula</name>
    <name type="common">Barrel medic</name>
    <name type="synonym">Medicago tribuloides</name>
    <dbReference type="NCBI Taxonomy" id="3880"/>
    <lineage>
        <taxon>Eukaryota</taxon>
        <taxon>Viridiplantae</taxon>
        <taxon>Streptophyta</taxon>
        <taxon>Embryophyta</taxon>
        <taxon>Tracheophyta</taxon>
        <taxon>Spermatophyta</taxon>
        <taxon>Magnoliopsida</taxon>
        <taxon>eudicotyledons</taxon>
        <taxon>Gunneridae</taxon>
        <taxon>Pentapetalae</taxon>
        <taxon>rosids</taxon>
        <taxon>fabids</taxon>
        <taxon>Fabales</taxon>
        <taxon>Fabaceae</taxon>
        <taxon>Papilionoideae</taxon>
        <taxon>50 kb inversion clade</taxon>
        <taxon>NPAAA clade</taxon>
        <taxon>Hologalegina</taxon>
        <taxon>IRL clade</taxon>
        <taxon>Trifolieae</taxon>
        <taxon>Medicago</taxon>
    </lineage>
</organism>
<evidence type="ECO:0000256" key="8">
    <source>
        <dbReference type="SAM" id="Phobius"/>
    </source>
</evidence>
<dbReference type="PANTHER" id="PTHR45909">
    <property type="entry name" value="ADP-RIBOSYLATION FACTOR-RELATED PROTEIN 1"/>
    <property type="match status" value="1"/>
</dbReference>
<evidence type="ECO:0000313" key="10">
    <source>
        <dbReference type="Proteomes" id="UP000265566"/>
    </source>
</evidence>
<keyword evidence="2" id="KW-0449">Lipoprotein</keyword>
<keyword evidence="3 7" id="KW-0547">Nucleotide-binding</keyword>
<dbReference type="PANTHER" id="PTHR45909:SF1">
    <property type="entry name" value="ADP-RIBOSYLATION FACTOR-RELATED PROTEIN 1"/>
    <property type="match status" value="1"/>
</dbReference>
<evidence type="ECO:0000256" key="3">
    <source>
        <dbReference type="ARBA" id="ARBA00022741"/>
    </source>
</evidence>
<keyword evidence="2" id="KW-0519">Myristate</keyword>
<sequence length="197" mass="22522">MGKKPCTNIVLRDESENLVDVTLWDSYSVQLMTFLTKRKDRGSVVLILTHAQCKLADNGKPNLCNNWSDSKLLINLKHPVVEAFRARLKIFVPIALLAFSVMVSVIWTNDTLERSNVVYSSIDKLSISNILFGSNRYDLPEAVSSEELARYLDLKKLDERVYMFEAVSSYDGLGIRESAEWLVEVMERSKRAEMLRL</sequence>
<evidence type="ECO:0000256" key="7">
    <source>
        <dbReference type="PIRSR" id="PIRSR606689-1"/>
    </source>
</evidence>
<accession>A0A396I9R3</accession>
<feature type="transmembrane region" description="Helical" evidence="8">
    <location>
        <begin position="90"/>
        <end position="107"/>
    </location>
</feature>
<evidence type="ECO:0000256" key="4">
    <source>
        <dbReference type="ARBA" id="ARBA00022892"/>
    </source>
</evidence>
<keyword evidence="8" id="KW-0812">Transmembrane</keyword>
<feature type="binding site" evidence="7">
    <location>
        <begin position="135"/>
        <end position="138"/>
    </location>
    <ligand>
        <name>GTP</name>
        <dbReference type="ChEBI" id="CHEBI:37565"/>
    </ligand>
</feature>